<dbReference type="CDD" id="cd14014">
    <property type="entry name" value="STKc_PknB_like"/>
    <property type="match status" value="1"/>
</dbReference>
<dbReference type="GO" id="GO:0005524">
    <property type="term" value="F:ATP binding"/>
    <property type="evidence" value="ECO:0007669"/>
    <property type="project" value="UniProtKB-UniRule"/>
</dbReference>
<evidence type="ECO:0000256" key="4">
    <source>
        <dbReference type="ARBA" id="ARBA00022840"/>
    </source>
</evidence>
<dbReference type="Gene3D" id="3.30.200.20">
    <property type="entry name" value="Phosphorylase Kinase, domain 1"/>
    <property type="match status" value="1"/>
</dbReference>
<protein>
    <submittedName>
        <fullName evidence="9">Serine/threonine protein kinase</fullName>
    </submittedName>
</protein>
<keyword evidence="2 5" id="KW-0547">Nucleotide-binding</keyword>
<dbReference type="InterPro" id="IPR011009">
    <property type="entry name" value="Kinase-like_dom_sf"/>
</dbReference>
<evidence type="ECO:0000256" key="3">
    <source>
        <dbReference type="ARBA" id="ARBA00022777"/>
    </source>
</evidence>
<evidence type="ECO:0000313" key="10">
    <source>
        <dbReference type="Proteomes" id="UP000005801"/>
    </source>
</evidence>
<keyword evidence="10" id="KW-1185">Reference proteome</keyword>
<organism evidence="9 10">
    <name type="scientific">Plesiocystis pacifica SIR-1</name>
    <dbReference type="NCBI Taxonomy" id="391625"/>
    <lineage>
        <taxon>Bacteria</taxon>
        <taxon>Pseudomonadati</taxon>
        <taxon>Myxococcota</taxon>
        <taxon>Polyangia</taxon>
        <taxon>Nannocystales</taxon>
        <taxon>Nannocystaceae</taxon>
        <taxon>Plesiocystis</taxon>
    </lineage>
</organism>
<accession>A6G1T7</accession>
<gene>
    <name evidence="9" type="ORF">PPSIR1_35792</name>
</gene>
<dbReference type="PROSITE" id="PS00107">
    <property type="entry name" value="PROTEIN_KINASE_ATP"/>
    <property type="match status" value="1"/>
</dbReference>
<evidence type="ECO:0000256" key="5">
    <source>
        <dbReference type="PROSITE-ProRule" id="PRU10141"/>
    </source>
</evidence>
<evidence type="ECO:0000256" key="2">
    <source>
        <dbReference type="ARBA" id="ARBA00022741"/>
    </source>
</evidence>
<evidence type="ECO:0000313" key="9">
    <source>
        <dbReference type="EMBL" id="EDM80127.1"/>
    </source>
</evidence>
<keyword evidence="3 9" id="KW-0418">Kinase</keyword>
<keyword evidence="7" id="KW-0812">Transmembrane</keyword>
<dbReference type="EMBL" id="ABCS01000013">
    <property type="protein sequence ID" value="EDM80127.1"/>
    <property type="molecule type" value="Genomic_DNA"/>
</dbReference>
<proteinExistence type="predicted"/>
<keyword evidence="7" id="KW-0472">Membrane</keyword>
<dbReference type="InterPro" id="IPR017441">
    <property type="entry name" value="Protein_kinase_ATP_BS"/>
</dbReference>
<sequence>MHELAPGVILQQYEDGVVDSYFDPVARLAERRIAEGVRVTLISDITRSRSHTPSYRQAWAKWISKHADQIDAVLVLMSSPLQRMAVNAASAATGGNVFKGFTDIEAWQAAVERAVLQAEASAEARRAADGSIEIATPSAPREDGRVATIRLGPTVDESNPRSGASTPGSGGSARPKDDVAEGTEIAGAYRLDQRIGRGGMGTVYRAHQFSLQRDVAIKLIRFDRLDNPQAFTRFQREIDIVAHLSHPNVVQIIDAGTTENGLRYLVMEMLEGLPLTHHVPPGGLDPLEAVELFGQLCAGVKAAHTKRLIHRDLTPGNAFVSTAEDGSHQVKILDFGLAKSPESDDSILTMEGQILGTPGFMAPEQIDQESEIDERTDIYALGALLYYSLTGRRPFTGKSPGAIFVKQLAGNYRPISRDATHLAPFRKILAKALAVAKDERYATIDALWADVEAAGESIARSGTRSLRARTLGLTALPQEANWMTYVWVVAGVTLLSLLITSLVLMMT</sequence>
<comment type="caution">
    <text evidence="9">The sequence shown here is derived from an EMBL/GenBank/DDBJ whole genome shotgun (WGS) entry which is preliminary data.</text>
</comment>
<dbReference type="eggNOG" id="COG0515">
    <property type="taxonomic scope" value="Bacteria"/>
</dbReference>
<evidence type="ECO:0000256" key="7">
    <source>
        <dbReference type="SAM" id="Phobius"/>
    </source>
</evidence>
<dbReference type="InterPro" id="IPR000719">
    <property type="entry name" value="Prot_kinase_dom"/>
</dbReference>
<dbReference type="AlphaFoldDB" id="A6G1T7"/>
<evidence type="ECO:0000259" key="8">
    <source>
        <dbReference type="PROSITE" id="PS50011"/>
    </source>
</evidence>
<evidence type="ECO:0000256" key="1">
    <source>
        <dbReference type="ARBA" id="ARBA00022679"/>
    </source>
</evidence>
<dbReference type="GO" id="GO:0004674">
    <property type="term" value="F:protein serine/threonine kinase activity"/>
    <property type="evidence" value="ECO:0007669"/>
    <property type="project" value="UniProtKB-KW"/>
</dbReference>
<dbReference type="OrthoDB" id="9779541at2"/>
<keyword evidence="9" id="KW-0723">Serine/threonine-protein kinase</keyword>
<dbReference type="PANTHER" id="PTHR43289:SF34">
    <property type="entry name" value="SERINE_THREONINE-PROTEIN KINASE YBDM-RELATED"/>
    <property type="match status" value="1"/>
</dbReference>
<dbReference type="RefSeq" id="WP_006970686.1">
    <property type="nucleotide sequence ID" value="NZ_ABCS01000013.1"/>
</dbReference>
<feature type="domain" description="Protein kinase" evidence="8">
    <location>
        <begin position="189"/>
        <end position="458"/>
    </location>
</feature>
<dbReference type="STRING" id="391625.PPSIR1_35792"/>
<keyword evidence="7" id="KW-1133">Transmembrane helix</keyword>
<feature type="binding site" evidence="5">
    <location>
        <position position="218"/>
    </location>
    <ligand>
        <name>ATP</name>
        <dbReference type="ChEBI" id="CHEBI:30616"/>
    </ligand>
</feature>
<name>A6G1T7_9BACT</name>
<evidence type="ECO:0000256" key="6">
    <source>
        <dbReference type="SAM" id="MobiDB-lite"/>
    </source>
</evidence>
<dbReference type="Proteomes" id="UP000005801">
    <property type="component" value="Unassembled WGS sequence"/>
</dbReference>
<dbReference type="PANTHER" id="PTHR43289">
    <property type="entry name" value="MITOGEN-ACTIVATED PROTEIN KINASE KINASE KINASE 20-RELATED"/>
    <property type="match status" value="1"/>
</dbReference>
<keyword evidence="4 5" id="KW-0067">ATP-binding</keyword>
<feature type="region of interest" description="Disordered" evidence="6">
    <location>
        <begin position="126"/>
        <end position="178"/>
    </location>
</feature>
<dbReference type="Pfam" id="PF00069">
    <property type="entry name" value="Pkinase"/>
    <property type="match status" value="1"/>
</dbReference>
<dbReference type="SUPFAM" id="SSF56112">
    <property type="entry name" value="Protein kinase-like (PK-like)"/>
    <property type="match status" value="1"/>
</dbReference>
<reference evidence="9 10" key="1">
    <citation type="submission" date="2007-06" db="EMBL/GenBank/DDBJ databases">
        <authorList>
            <person name="Shimkets L."/>
            <person name="Ferriera S."/>
            <person name="Johnson J."/>
            <person name="Kravitz S."/>
            <person name="Beeson K."/>
            <person name="Sutton G."/>
            <person name="Rogers Y.-H."/>
            <person name="Friedman R."/>
            <person name="Frazier M."/>
            <person name="Venter J.C."/>
        </authorList>
    </citation>
    <scope>NUCLEOTIDE SEQUENCE [LARGE SCALE GENOMIC DNA]</scope>
    <source>
        <strain evidence="9 10">SIR-1</strain>
    </source>
</reference>
<dbReference type="Gene3D" id="1.10.510.10">
    <property type="entry name" value="Transferase(Phosphotransferase) domain 1"/>
    <property type="match status" value="1"/>
</dbReference>
<keyword evidence="1" id="KW-0808">Transferase</keyword>
<feature type="transmembrane region" description="Helical" evidence="7">
    <location>
        <begin position="482"/>
        <end position="505"/>
    </location>
</feature>
<dbReference type="PROSITE" id="PS50011">
    <property type="entry name" value="PROTEIN_KINASE_DOM"/>
    <property type="match status" value="1"/>
</dbReference>